<dbReference type="CDD" id="cd07505">
    <property type="entry name" value="HAD_BPGM-like"/>
    <property type="match status" value="1"/>
</dbReference>
<dbReference type="InterPro" id="IPR023214">
    <property type="entry name" value="HAD_sf"/>
</dbReference>
<dbReference type="PRINTS" id="PR00413">
    <property type="entry name" value="HADHALOGNASE"/>
</dbReference>
<dbReference type="Pfam" id="PF13419">
    <property type="entry name" value="HAD_2"/>
    <property type="match status" value="1"/>
</dbReference>
<sequence>MVKAIIFDMDGVLFDTEPYYFERRKRFLDSQGISISHMSPKDFIGGNLQQVWHQLLGEHFQAAQVQAISDDYEEFKKNNPVPYTELLFPKIKETLQQLTEKNIKLALASNSSPSDVERAIASCQLKDYFDYVLTAKDVDNPKPAPDIYLKVGHLLGLPKNEVWVVEDSQKGISAAKEAGYQVYGIKDYRYGIDQEQADHIIDNISELISLITDK</sequence>
<name>A0A854WBN5_9STRE</name>
<dbReference type="SFLD" id="SFLDG01129">
    <property type="entry name" value="C1.5:_HAD__Beta-PGM__Phosphata"/>
    <property type="match status" value="1"/>
</dbReference>
<dbReference type="InterPro" id="IPR041492">
    <property type="entry name" value="HAD_2"/>
</dbReference>
<reference evidence="1 2" key="1">
    <citation type="submission" date="2016-06" db="EMBL/GenBank/DDBJ databases">
        <authorList>
            <person name="Haines A.N."/>
            <person name="Council K.R."/>
        </authorList>
    </citation>
    <scope>NUCLEOTIDE SEQUENCE [LARGE SCALE GENOMIC DNA]</scope>
    <source>
        <strain evidence="1 2">SP158-29</strain>
    </source>
</reference>
<protein>
    <submittedName>
        <fullName evidence="1">Phosphorylated carbohydrates phosphatase</fullName>
    </submittedName>
</protein>
<dbReference type="PANTHER" id="PTHR43434">
    <property type="entry name" value="PHOSPHOGLYCOLATE PHOSPHATASE"/>
    <property type="match status" value="1"/>
</dbReference>
<proteinExistence type="predicted"/>
<dbReference type="InterPro" id="IPR036412">
    <property type="entry name" value="HAD-like_sf"/>
</dbReference>
<dbReference type="Gene3D" id="1.10.150.240">
    <property type="entry name" value="Putative phosphatase, domain 2"/>
    <property type="match status" value="1"/>
</dbReference>
<evidence type="ECO:0000313" key="2">
    <source>
        <dbReference type="Proteomes" id="UP000217465"/>
    </source>
</evidence>
<dbReference type="InterPro" id="IPR006439">
    <property type="entry name" value="HAD-SF_hydro_IA"/>
</dbReference>
<dbReference type="AlphaFoldDB" id="A0A854WBN5"/>
<dbReference type="GO" id="GO:0005829">
    <property type="term" value="C:cytosol"/>
    <property type="evidence" value="ECO:0007669"/>
    <property type="project" value="TreeGrafter"/>
</dbReference>
<dbReference type="SFLD" id="SFLDS00003">
    <property type="entry name" value="Haloacid_Dehalogenase"/>
    <property type="match status" value="1"/>
</dbReference>
<dbReference type="GO" id="GO:0006281">
    <property type="term" value="P:DNA repair"/>
    <property type="evidence" value="ECO:0007669"/>
    <property type="project" value="TreeGrafter"/>
</dbReference>
<dbReference type="SUPFAM" id="SSF56784">
    <property type="entry name" value="HAD-like"/>
    <property type="match status" value="1"/>
</dbReference>
<organism evidence="1 2">
    <name type="scientific">Streptococcus parauberis</name>
    <dbReference type="NCBI Taxonomy" id="1348"/>
    <lineage>
        <taxon>Bacteria</taxon>
        <taxon>Bacillati</taxon>
        <taxon>Bacillota</taxon>
        <taxon>Bacilli</taxon>
        <taxon>Lactobacillales</taxon>
        <taxon>Streptococcaceae</taxon>
        <taxon>Streptococcus</taxon>
    </lineage>
</organism>
<gene>
    <name evidence="1" type="ORF">A9Y57_01597</name>
</gene>
<dbReference type="SFLD" id="SFLDG01135">
    <property type="entry name" value="C1.5.6:_HAD__Beta-PGM__Phospha"/>
    <property type="match status" value="1"/>
</dbReference>
<comment type="caution">
    <text evidence="1">The sequence shown here is derived from an EMBL/GenBank/DDBJ whole genome shotgun (WGS) entry which is preliminary data.</text>
</comment>
<dbReference type="Gene3D" id="3.40.50.1000">
    <property type="entry name" value="HAD superfamily/HAD-like"/>
    <property type="match status" value="1"/>
</dbReference>
<accession>A0A854WBN5</accession>
<dbReference type="InterPro" id="IPR023198">
    <property type="entry name" value="PGP-like_dom2"/>
</dbReference>
<dbReference type="Proteomes" id="UP000217465">
    <property type="component" value="Unassembled WGS sequence"/>
</dbReference>
<dbReference type="NCBIfam" id="TIGR01509">
    <property type="entry name" value="HAD-SF-IA-v3"/>
    <property type="match status" value="1"/>
</dbReference>
<dbReference type="RefSeq" id="WP_096633759.1">
    <property type="nucleotide sequence ID" value="NZ_NSGR01000009.1"/>
</dbReference>
<dbReference type="InterPro" id="IPR050155">
    <property type="entry name" value="HAD-like_hydrolase_sf"/>
</dbReference>
<dbReference type="GO" id="GO:0008967">
    <property type="term" value="F:phosphoglycolate phosphatase activity"/>
    <property type="evidence" value="ECO:0007669"/>
    <property type="project" value="TreeGrafter"/>
</dbReference>
<evidence type="ECO:0000313" key="1">
    <source>
        <dbReference type="EMBL" id="PCH11294.1"/>
    </source>
</evidence>
<dbReference type="PANTHER" id="PTHR43434:SF1">
    <property type="entry name" value="PHOSPHOGLYCOLATE PHOSPHATASE"/>
    <property type="match status" value="1"/>
</dbReference>
<dbReference type="EMBL" id="NSGR01000009">
    <property type="protein sequence ID" value="PCH11294.1"/>
    <property type="molecule type" value="Genomic_DNA"/>
</dbReference>